<dbReference type="CDD" id="cd00452">
    <property type="entry name" value="KDPG_aldolase"/>
    <property type="match status" value="1"/>
</dbReference>
<protein>
    <submittedName>
        <fullName evidence="6">2-dehydro-3-deoxy-6-phosphogalactonate aldolase</fullName>
        <ecNumber evidence="6">4.1.2.21</ecNumber>
    </submittedName>
</protein>
<dbReference type="RefSeq" id="WP_032953966.1">
    <property type="nucleotide sequence ID" value="NZ_JAJPDL010000088.1"/>
</dbReference>
<keyword evidence="5" id="KW-0119">Carbohydrate metabolism</keyword>
<evidence type="ECO:0000256" key="3">
    <source>
        <dbReference type="ARBA" id="ARBA00011233"/>
    </source>
</evidence>
<dbReference type="EC" id="4.1.2.21" evidence="6"/>
<comment type="similarity">
    <text evidence="2">Belongs to the KHG/KDPG aldolase family.</text>
</comment>
<name>A0A422M2V8_LACPA</name>
<dbReference type="AlphaFoldDB" id="A0A422M2V8"/>
<dbReference type="Gene3D" id="3.20.20.70">
    <property type="entry name" value="Aldolase class I"/>
    <property type="match status" value="1"/>
</dbReference>
<gene>
    <name evidence="6" type="ORF">FAM18172_02963</name>
</gene>
<evidence type="ECO:0000313" key="6">
    <source>
        <dbReference type="EMBL" id="RND81343.1"/>
    </source>
</evidence>
<evidence type="ECO:0000256" key="2">
    <source>
        <dbReference type="ARBA" id="ARBA00006906"/>
    </source>
</evidence>
<dbReference type="InterPro" id="IPR000887">
    <property type="entry name" value="Aldlse_KDPG_KHG"/>
</dbReference>
<evidence type="ECO:0000256" key="5">
    <source>
        <dbReference type="ARBA" id="ARBA00023277"/>
    </source>
</evidence>
<dbReference type="Proteomes" id="UP000285532">
    <property type="component" value="Unassembled WGS sequence"/>
</dbReference>
<dbReference type="Pfam" id="PF01081">
    <property type="entry name" value="Aldolase"/>
    <property type="match status" value="1"/>
</dbReference>
<comment type="pathway">
    <text evidence="1">Carbohydrate acid metabolism.</text>
</comment>
<sequence>MNIDSYPKITTIMRGYTYEEAMTVIKVLTEFDHQVGVEVTTNNPDYLKIIHDGNKAYGDKVYIGVGTILNAEQASSAIAVGAKFMLGPAEFTPDIFKIAREAKVITVPAAMSPSEVVEMLDLGADIVKLFPASTLGPSFFKAIQGPLGKQKLMAVGGVNVKNARQFFESGASYLGVGSSMFNQSDVKTKNALGLRKSVEEFLRSVPE</sequence>
<dbReference type="PROSITE" id="PS00160">
    <property type="entry name" value="ALDOLASE_KDPG_KHG_2"/>
    <property type="match status" value="1"/>
</dbReference>
<dbReference type="GO" id="GO:0008674">
    <property type="term" value="F:2-dehydro-3-deoxy-6-phosphogalactonate aldolase activity"/>
    <property type="evidence" value="ECO:0007669"/>
    <property type="project" value="UniProtKB-EC"/>
</dbReference>
<evidence type="ECO:0000256" key="4">
    <source>
        <dbReference type="ARBA" id="ARBA00023239"/>
    </source>
</evidence>
<comment type="subunit">
    <text evidence="3">Homotrimer.</text>
</comment>
<dbReference type="SUPFAM" id="SSF51569">
    <property type="entry name" value="Aldolase"/>
    <property type="match status" value="1"/>
</dbReference>
<accession>A0A422M2V8</accession>
<dbReference type="PANTHER" id="PTHR30246:SF1">
    <property type="entry name" value="2-DEHYDRO-3-DEOXY-6-PHOSPHOGALACTONATE ALDOLASE-RELATED"/>
    <property type="match status" value="1"/>
</dbReference>
<proteinExistence type="inferred from homology"/>
<evidence type="ECO:0000313" key="7">
    <source>
        <dbReference type="Proteomes" id="UP000285532"/>
    </source>
</evidence>
<dbReference type="EMBL" id="LKFU01000121">
    <property type="protein sequence ID" value="RND81343.1"/>
    <property type="molecule type" value="Genomic_DNA"/>
</dbReference>
<dbReference type="PANTHER" id="PTHR30246">
    <property type="entry name" value="2-KETO-3-DEOXY-6-PHOSPHOGLUCONATE ALDOLASE"/>
    <property type="match status" value="1"/>
</dbReference>
<keyword evidence="4 6" id="KW-0456">Lyase</keyword>
<dbReference type="InterPro" id="IPR031338">
    <property type="entry name" value="KDPG/KHG_AS_2"/>
</dbReference>
<comment type="caution">
    <text evidence="6">The sequence shown here is derived from an EMBL/GenBank/DDBJ whole genome shotgun (WGS) entry which is preliminary data.</text>
</comment>
<reference evidence="6 7" key="1">
    <citation type="journal article" date="2018" name="Front. Microbiol.">
        <title>Conversion of Methionine to Cysteine in Lactobacillus paracasei Depends on the Highly Mobile cysK-ctl-cysE Gene Cluster.</title>
        <authorList>
            <person name="Wuthrich D."/>
            <person name="Irmler S."/>
            <person name="Berthoud H."/>
            <person name="Guggenbuhl B."/>
            <person name="Eugster E."/>
            <person name="Bruggmann R."/>
        </authorList>
    </citation>
    <scope>NUCLEOTIDE SEQUENCE [LARGE SCALE GENOMIC DNA]</scope>
    <source>
        <strain evidence="6 7">FAM18172</strain>
    </source>
</reference>
<dbReference type="InterPro" id="IPR013785">
    <property type="entry name" value="Aldolase_TIM"/>
</dbReference>
<organism evidence="6 7">
    <name type="scientific">Lacticaseibacillus paracasei</name>
    <name type="common">Lactobacillus paracasei</name>
    <dbReference type="NCBI Taxonomy" id="1597"/>
    <lineage>
        <taxon>Bacteria</taxon>
        <taxon>Bacillati</taxon>
        <taxon>Bacillota</taxon>
        <taxon>Bacilli</taxon>
        <taxon>Lactobacillales</taxon>
        <taxon>Lactobacillaceae</taxon>
        <taxon>Lacticaseibacillus</taxon>
    </lineage>
</organism>
<evidence type="ECO:0000256" key="1">
    <source>
        <dbReference type="ARBA" id="ARBA00004761"/>
    </source>
</evidence>